<keyword evidence="1" id="KW-0472">Membrane</keyword>
<dbReference type="PROSITE" id="PS51257">
    <property type="entry name" value="PROKAR_LIPOPROTEIN"/>
    <property type="match status" value="1"/>
</dbReference>
<proteinExistence type="predicted"/>
<accession>A0A0M5M194</accession>
<sequence length="47" mass="5115">MFGDLKEGLNILIGFAIIGLIACVSGAVWLSYLAIVWLGEWLHILAN</sequence>
<dbReference type="RefSeq" id="YP_009194837.1">
    <property type="nucleotide sequence ID" value="NC_028755.1"/>
</dbReference>
<evidence type="ECO:0000256" key="1">
    <source>
        <dbReference type="SAM" id="Phobius"/>
    </source>
</evidence>
<keyword evidence="1" id="KW-1133">Transmembrane helix</keyword>
<reference evidence="2 3" key="1">
    <citation type="submission" date="2015-08" db="EMBL/GenBank/DDBJ databases">
        <title>The Complete Genome of Citrobacter freundii Myophage Margaery.</title>
        <authorList>
            <person name="Yi D."/>
            <person name="Cadungog J.N."/>
            <person name="Cahill J.L."/>
            <person name="Rasche E.S."/>
            <person name="Everett G.F.K."/>
        </authorList>
    </citation>
    <scope>NUCLEOTIDE SEQUENCE [LARGE SCALE GENOMIC DNA]</scope>
</reference>
<dbReference type="Proteomes" id="UP000201970">
    <property type="component" value="Segment"/>
</dbReference>
<protein>
    <submittedName>
        <fullName evidence="2">Uncharacterized protein</fullName>
    </submittedName>
</protein>
<evidence type="ECO:0000313" key="2">
    <source>
        <dbReference type="EMBL" id="ALF01711.1"/>
    </source>
</evidence>
<keyword evidence="1" id="KW-0812">Transmembrane</keyword>
<dbReference type="KEGG" id="vg:26647206"/>
<dbReference type="EMBL" id="KT381880">
    <property type="protein sequence ID" value="ALF01711.1"/>
    <property type="molecule type" value="Genomic_DNA"/>
</dbReference>
<keyword evidence="3" id="KW-1185">Reference proteome</keyword>
<gene>
    <name evidence="2" type="ORF">CPT_Margaery22</name>
</gene>
<dbReference type="GeneID" id="26647206"/>
<organism evidence="2 3">
    <name type="scientific">Citrobacter phage Margaery</name>
    <dbReference type="NCBI Taxonomy" id="1701810"/>
    <lineage>
        <taxon>Viruses</taxon>
        <taxon>Duplodnaviria</taxon>
        <taxon>Heunggongvirae</taxon>
        <taxon>Uroviricota</taxon>
        <taxon>Caudoviricetes</taxon>
        <taxon>Pantevenvirales</taxon>
        <taxon>Straboviridae</taxon>
        <taxon>Pseudotevenvirus</taxon>
        <taxon>Pseudotevenvirus margaery</taxon>
    </lineage>
</organism>
<feature type="transmembrane region" description="Helical" evidence="1">
    <location>
        <begin position="12"/>
        <end position="38"/>
    </location>
</feature>
<evidence type="ECO:0000313" key="3">
    <source>
        <dbReference type="Proteomes" id="UP000201970"/>
    </source>
</evidence>
<name>A0A0M5M194_9CAUD</name>